<sequence length="1207" mass="131246">MEDLLLSVIGSPPGTRQAPVSSASYQLLRLQASTAEELIQILLKRLRTSSEGGATDICMLLLNVCTSGDVSPDTAESLVEQLVKFVLAHLDWSSTVLWSSALFHFFCTDEVTVSIFAEYDVQKAAVEGLRRYRDQTLTAASCAALLSHFNFYPIEDGITQLAKCLEALKANTIVCSTATRSLAEFTSYFTDGTDRFRAACEEFVAADGPKTLEGVIRNHHTHEDIQVCCARIVANITSCIDSPLSDGSSTVYSYLQEALVRFPSNEMLLSHVLRALGNVPDAVGDVAIIAEVLKRKTKSTVTERVIQQAIRCLSSVAMHVKDRKQQIHQTGCVPLVLEAMKAFSKGNVSIQEEGCNLLSYLSFDSEVITHTITQQGGIQLVLQAMATFPKAQNLLTAACAALSGLTFNNSVGQKIVLESDGVAAIIKAMKEGDKARLQENGCLAIGTMCWNTDLKAEVVRLDGITVIMKALEEHYTSSGLVKNACRALAQIAFNCERYRDDMSTLGVIPLIIRAMAHHPHHDRAQMHGCVALSYLSWTNDNNASLIAEHDGYSVIVDAMRNHPHNHEVQEHACRALANISTVTLPNSMVALEQIVAAMRRHERVPEVQEEACRAIVTLSLVAAVNKDKLGDLNAGERVVAAMQNFPKVHLVQQEACNALAHLAYEHASLNRAITGLNGVALLLTAMKLHPQSAKVQLNACGGLSALAFDNPTAQRQIFEQGGVEHVIKAMKNFERLRMLELGCSVLGTLAWNADIKEKVAILAVPEILRAMKAYEDNALLQKSTCRAVSQFAFNSESNRKLLTEVGAIPLIVRAMRVHYQTEKLVVHALKALTYLCWENAVVAQAITDEHIDDVLATIQREYQNDERVFNEAAHLHRILNRKAGSSPSPSSKSPGKGNMQASPPAASPLPMNQAGSPTSVRKGAGEFLVPPSPPQQDKDELFRLYRAPIDTQSQRLSRGGGGNGLSSGTSPTTANPPHSSSHFSVTHASASQQQRGGAGGSGKHNNNSNNHAGNNRQYQEQPQQRKRSPPAVNHPAQQQQQQPQQQRPAAPAPSAAAPTGSKAFFVDELENAIVRQQQQQQQQQHSHHKQNDQHHHQAHTSSSSVPLPKSKRGGGGGAVGNNNNNHHGGQQQQHNKGGQQYGAQQQQQQYQNQGNRQSQNQQQQQQQPAARRDGQQYRGGNNNTTNLQSVGGGRIHIDPAIASASLA</sequence>
<feature type="compositionally biased region" description="Low complexity" evidence="1">
    <location>
        <begin position="884"/>
        <end position="897"/>
    </location>
</feature>
<dbReference type="OrthoDB" id="276558at2759"/>
<dbReference type="SUPFAM" id="SSF48371">
    <property type="entry name" value="ARM repeat"/>
    <property type="match status" value="3"/>
</dbReference>
<evidence type="ECO:0000259" key="2">
    <source>
        <dbReference type="Pfam" id="PF23744"/>
    </source>
</evidence>
<feature type="non-terminal residue" evidence="3">
    <location>
        <position position="1207"/>
    </location>
</feature>
<dbReference type="VEuPathDB" id="TriTrypDB:BSAL_10270"/>
<feature type="domain" description="LRRK2 ARM repeat" evidence="2">
    <location>
        <begin position="680"/>
        <end position="851"/>
    </location>
</feature>
<dbReference type="PANTHER" id="PTHR22895">
    <property type="entry name" value="ARMADILLO REPEAT-CONTAINING PROTEIN 6"/>
    <property type="match status" value="1"/>
</dbReference>
<dbReference type="InterPro" id="IPR011989">
    <property type="entry name" value="ARM-like"/>
</dbReference>
<dbReference type="InterPro" id="IPR016024">
    <property type="entry name" value="ARM-type_fold"/>
</dbReference>
<proteinExistence type="predicted"/>
<evidence type="ECO:0000256" key="1">
    <source>
        <dbReference type="SAM" id="MobiDB-lite"/>
    </source>
</evidence>
<dbReference type="AlphaFoldDB" id="A0A0S4JAU2"/>
<accession>A0A0S4JAU2</accession>
<feature type="compositionally biased region" description="Polar residues" evidence="1">
    <location>
        <begin position="971"/>
        <end position="987"/>
    </location>
</feature>
<feature type="domain" description="LRRK2 ARM repeat" evidence="2">
    <location>
        <begin position="248"/>
        <end position="620"/>
    </location>
</feature>
<evidence type="ECO:0000313" key="3">
    <source>
        <dbReference type="EMBL" id="CUG87467.1"/>
    </source>
</evidence>
<dbReference type="Proteomes" id="UP000051952">
    <property type="component" value="Unassembled WGS sequence"/>
</dbReference>
<dbReference type="Gene3D" id="1.25.10.10">
    <property type="entry name" value="Leucine-rich Repeat Variant"/>
    <property type="match status" value="3"/>
</dbReference>
<dbReference type="Pfam" id="PF23744">
    <property type="entry name" value="ARM_LRRK2"/>
    <property type="match status" value="2"/>
</dbReference>
<dbReference type="SMART" id="SM00185">
    <property type="entry name" value="ARM"/>
    <property type="match status" value="11"/>
</dbReference>
<dbReference type="PANTHER" id="PTHR22895:SF6">
    <property type="match status" value="1"/>
</dbReference>
<dbReference type="InterPro" id="IPR056597">
    <property type="entry name" value="ARM_LRRK2"/>
</dbReference>
<dbReference type="InterPro" id="IPR000225">
    <property type="entry name" value="Armadillo"/>
</dbReference>
<gene>
    <name evidence="3" type="ORF">BSAL_10270</name>
</gene>
<dbReference type="EMBL" id="CYKH01001528">
    <property type="protein sequence ID" value="CUG87467.1"/>
    <property type="molecule type" value="Genomic_DNA"/>
</dbReference>
<reference evidence="4" key="1">
    <citation type="submission" date="2015-09" db="EMBL/GenBank/DDBJ databases">
        <authorList>
            <consortium name="Pathogen Informatics"/>
        </authorList>
    </citation>
    <scope>NUCLEOTIDE SEQUENCE [LARGE SCALE GENOMIC DNA]</scope>
    <source>
        <strain evidence="4">Lake Konstanz</strain>
    </source>
</reference>
<feature type="compositionally biased region" description="Polar residues" evidence="1">
    <location>
        <begin position="1178"/>
        <end position="1189"/>
    </location>
</feature>
<keyword evidence="4" id="KW-1185">Reference proteome</keyword>
<feature type="region of interest" description="Disordered" evidence="1">
    <location>
        <begin position="1075"/>
        <end position="1192"/>
    </location>
</feature>
<protein>
    <recommendedName>
        <fullName evidence="2">LRRK2 ARM repeat domain-containing protein</fullName>
    </recommendedName>
</protein>
<feature type="compositionally biased region" description="Low complexity" evidence="1">
    <location>
        <begin position="1029"/>
        <end position="1058"/>
    </location>
</feature>
<organism evidence="3 4">
    <name type="scientific">Bodo saltans</name>
    <name type="common">Flagellated protozoan</name>
    <dbReference type="NCBI Taxonomy" id="75058"/>
    <lineage>
        <taxon>Eukaryota</taxon>
        <taxon>Discoba</taxon>
        <taxon>Euglenozoa</taxon>
        <taxon>Kinetoplastea</taxon>
        <taxon>Metakinetoplastina</taxon>
        <taxon>Eubodonida</taxon>
        <taxon>Bodonidae</taxon>
        <taxon>Bodo</taxon>
    </lineage>
</organism>
<feature type="region of interest" description="Disordered" evidence="1">
    <location>
        <begin position="880"/>
        <end position="938"/>
    </location>
</feature>
<name>A0A0S4JAU2_BODSA</name>
<evidence type="ECO:0000313" key="4">
    <source>
        <dbReference type="Proteomes" id="UP000051952"/>
    </source>
</evidence>
<feature type="compositionally biased region" description="Low complexity" evidence="1">
    <location>
        <begin position="1120"/>
        <end position="1169"/>
    </location>
</feature>
<dbReference type="OMA" id="QEHACRA"/>
<feature type="compositionally biased region" description="Low complexity" evidence="1">
    <location>
        <begin position="1003"/>
        <end position="1015"/>
    </location>
</feature>
<feature type="region of interest" description="Disordered" evidence="1">
    <location>
        <begin position="951"/>
        <end position="1058"/>
    </location>
</feature>